<dbReference type="Proteomes" id="UP000277204">
    <property type="component" value="Unassembled WGS sequence"/>
</dbReference>
<dbReference type="InterPro" id="IPR049121">
    <property type="entry name" value="TdIF1_C"/>
</dbReference>
<dbReference type="PANTHER" id="PTHR23399">
    <property type="entry name" value="DEOXYNUCLEOTIDYLTRANSFERASE TERMINAL-INTERACTING PROTEIN 1"/>
    <property type="match status" value="1"/>
</dbReference>
<dbReference type="STRING" id="48269.A0A183MR12"/>
<dbReference type="GO" id="GO:0003677">
    <property type="term" value="F:DNA binding"/>
    <property type="evidence" value="ECO:0007669"/>
    <property type="project" value="InterPro"/>
</dbReference>
<dbReference type="GO" id="GO:0031491">
    <property type="term" value="F:nucleosome binding"/>
    <property type="evidence" value="ECO:0007669"/>
    <property type="project" value="TreeGrafter"/>
</dbReference>
<reference evidence="1 2" key="1">
    <citation type="submission" date="2018-11" db="EMBL/GenBank/DDBJ databases">
        <authorList>
            <consortium name="Pathogen Informatics"/>
        </authorList>
    </citation>
    <scope>NUCLEOTIDE SEQUENCE [LARGE SCALE GENOMIC DNA]</scope>
    <source>
        <strain evidence="1 2">Zambia</strain>
    </source>
</reference>
<dbReference type="EMBL" id="UZAI01017670">
    <property type="protein sequence ID" value="VDP28071.1"/>
    <property type="molecule type" value="Genomic_DNA"/>
</dbReference>
<keyword evidence="2" id="KW-1185">Reference proteome</keyword>
<accession>A0A183MR12</accession>
<dbReference type="GO" id="GO:0005634">
    <property type="term" value="C:nucleus"/>
    <property type="evidence" value="ECO:0007669"/>
    <property type="project" value="TreeGrafter"/>
</dbReference>
<dbReference type="InterPro" id="IPR026064">
    <property type="entry name" value="TdIF1"/>
</dbReference>
<name>A0A183MR12_9TREM</name>
<dbReference type="AlphaFoldDB" id="A0A183MR12"/>
<protein>
    <submittedName>
        <fullName evidence="1">Uncharacterized protein</fullName>
    </submittedName>
</protein>
<evidence type="ECO:0000313" key="2">
    <source>
        <dbReference type="Proteomes" id="UP000277204"/>
    </source>
</evidence>
<evidence type="ECO:0000313" key="1">
    <source>
        <dbReference type="EMBL" id="VDP28071.1"/>
    </source>
</evidence>
<proteinExistence type="predicted"/>
<gene>
    <name evidence="1" type="ORF">SMRZ_LOCUS18487</name>
</gene>
<sequence>MKCWILPSYISGVIIGHMYRSFFISFKLPMDIFSSEIIFQYIDLLDSFIFFLSHSVDTLYFRWLGMGTARGRIYSKHPELFRYICDNEDKAWLVQTGLIISHGVKAYLVHAEQVHQIATQQINSHSSKADIEKLKTFKLPYWFLQKV</sequence>
<organism evidence="1 2">
    <name type="scientific">Schistosoma margrebowiei</name>
    <dbReference type="NCBI Taxonomy" id="48269"/>
    <lineage>
        <taxon>Eukaryota</taxon>
        <taxon>Metazoa</taxon>
        <taxon>Spiralia</taxon>
        <taxon>Lophotrochozoa</taxon>
        <taxon>Platyhelminthes</taxon>
        <taxon>Trematoda</taxon>
        <taxon>Digenea</taxon>
        <taxon>Strigeidida</taxon>
        <taxon>Schistosomatoidea</taxon>
        <taxon>Schistosomatidae</taxon>
        <taxon>Schistosoma</taxon>
    </lineage>
</organism>
<dbReference type="Pfam" id="PF21229">
    <property type="entry name" value="TdIF1_2nd"/>
    <property type="match status" value="1"/>
</dbReference>
<dbReference type="PANTHER" id="PTHR23399:SF2">
    <property type="entry name" value="DEOXYNUCLEOTIDYLTRANSFERASE TERMINAL-INTERACTING PROTEIN 1"/>
    <property type="match status" value="1"/>
</dbReference>